<name>A0A6M3LGC8_9ZZZZ</name>
<reference evidence="1" key="1">
    <citation type="submission" date="2020-03" db="EMBL/GenBank/DDBJ databases">
        <title>The deep terrestrial virosphere.</title>
        <authorList>
            <person name="Holmfeldt K."/>
            <person name="Nilsson E."/>
            <person name="Simone D."/>
            <person name="Lopez-Fernandez M."/>
            <person name="Wu X."/>
            <person name="de Brujin I."/>
            <person name="Lundin D."/>
            <person name="Andersson A."/>
            <person name="Bertilsson S."/>
            <person name="Dopson M."/>
        </authorList>
    </citation>
    <scope>NUCLEOTIDE SEQUENCE</scope>
    <source>
        <strain evidence="1">MM415B04511</strain>
    </source>
</reference>
<organism evidence="1">
    <name type="scientific">viral metagenome</name>
    <dbReference type="NCBI Taxonomy" id="1070528"/>
    <lineage>
        <taxon>unclassified sequences</taxon>
        <taxon>metagenomes</taxon>
        <taxon>organismal metagenomes</taxon>
    </lineage>
</organism>
<protein>
    <submittedName>
        <fullName evidence="1">Uncharacterized protein</fullName>
    </submittedName>
</protein>
<proteinExistence type="predicted"/>
<dbReference type="EMBL" id="MT143088">
    <property type="protein sequence ID" value="QJA92692.1"/>
    <property type="molecule type" value="Genomic_DNA"/>
</dbReference>
<dbReference type="AlphaFoldDB" id="A0A6M3LGC8"/>
<gene>
    <name evidence="1" type="ORF">MM415B04511_0010</name>
</gene>
<accession>A0A6M3LGC8</accession>
<evidence type="ECO:0000313" key="1">
    <source>
        <dbReference type="EMBL" id="QJA92692.1"/>
    </source>
</evidence>
<sequence length="94" mass="10334">MAGKKGKSGRKSKKTEANINGLFGLAVETIDEFLNSKTIPLKEKAKIAIKLVERGIPQKINLGGQEDNPIEVVGIEDKSTQEIIEFIGEKLRSR</sequence>